<dbReference type="InterPro" id="IPR011010">
    <property type="entry name" value="DNA_brk_join_enz"/>
</dbReference>
<feature type="active site" evidence="11">
    <location>
        <position position="282"/>
    </location>
</feature>
<dbReference type="EMBL" id="CP096040">
    <property type="protein sequence ID" value="USQ95029.1"/>
    <property type="molecule type" value="Genomic_DNA"/>
</dbReference>
<accession>A0ABY4ZQY3</accession>
<evidence type="ECO:0000313" key="14">
    <source>
        <dbReference type="EMBL" id="USQ95029.1"/>
    </source>
</evidence>
<comment type="subunit">
    <text evidence="11">Forms a cyclic heterotetrameric complex composed of two molecules of XerC and two molecules of XerD.</text>
</comment>
<keyword evidence="4 11" id="KW-0963">Cytoplasm</keyword>
<keyword evidence="5 11" id="KW-0132">Cell division</keyword>
<evidence type="ECO:0000259" key="13">
    <source>
        <dbReference type="PROSITE" id="PS51900"/>
    </source>
</evidence>
<comment type="similarity">
    <text evidence="2 11">Belongs to the 'phage' integrase family. XerD subfamily.</text>
</comment>
<keyword evidence="6 11" id="KW-0159">Chromosome partition</keyword>
<evidence type="ECO:0000256" key="5">
    <source>
        <dbReference type="ARBA" id="ARBA00022618"/>
    </source>
</evidence>
<evidence type="ECO:0000256" key="8">
    <source>
        <dbReference type="ARBA" id="ARBA00023125"/>
    </source>
</evidence>
<reference evidence="14 15" key="1">
    <citation type="submission" date="2022-04" db="EMBL/GenBank/DDBJ databases">
        <title>Genome sequence of soybean root-associated Caulobacter segnis RL271.</title>
        <authorList>
            <person name="Longley R."/>
            <person name="Bonito G."/>
            <person name="Trigodet F."/>
            <person name="Crosson S."/>
            <person name="Fiebig A."/>
        </authorList>
    </citation>
    <scope>NUCLEOTIDE SEQUENCE [LARGE SCALE GENOMIC DNA]</scope>
    <source>
        <strain evidence="14 15">RL271</strain>
    </source>
</reference>
<feature type="domain" description="Tyr recombinase" evidence="12">
    <location>
        <begin position="109"/>
        <end position="304"/>
    </location>
</feature>
<dbReference type="InterPro" id="IPR011932">
    <property type="entry name" value="Recomb_XerD"/>
</dbReference>
<dbReference type="InterPro" id="IPR013762">
    <property type="entry name" value="Integrase-like_cat_sf"/>
</dbReference>
<dbReference type="HAMAP" id="MF_01807">
    <property type="entry name" value="Recomb_XerD"/>
    <property type="match status" value="1"/>
</dbReference>
<evidence type="ECO:0000313" key="15">
    <source>
        <dbReference type="Proteomes" id="UP001057520"/>
    </source>
</evidence>
<feature type="active site" evidence="11">
    <location>
        <position position="174"/>
    </location>
</feature>
<evidence type="ECO:0000256" key="3">
    <source>
        <dbReference type="ARBA" id="ARBA00015810"/>
    </source>
</evidence>
<keyword evidence="15" id="KW-1185">Reference proteome</keyword>
<sequence length="319" mass="34452">MSTKGAGWVDAFLEMMAVERAAARNTLTAYGKDLEDARAFLARSGQDLDDAGAETVEAYFQDLGARGLSPATAARRRSSVRQFYRFVLGEGWRQDDPSRRVAAPKAGRPLPKVLEREEIERLLAAAIRKDGAQGLRLTCIIELIYASGLRISELLALPLTALARDPAYLIVKGKGGKERLAPLNDAARAAVKAYLAERPTFLPKASKGASTGKAAESPWLFPSRGATGRLTARRVSQLLEDAAIAAGIDRDKVSPHVLRHAFATHLLEGGADLRVIQTLLGHADIATTQIYTHVAGEHLAHVVQTKHPLGKRDGGRKKT</sequence>
<dbReference type="HAMAP" id="MF_01808">
    <property type="entry name" value="Recomb_XerC_XerD"/>
    <property type="match status" value="1"/>
</dbReference>
<protein>
    <recommendedName>
        <fullName evidence="3 11">Tyrosine recombinase XerD</fullName>
    </recommendedName>
</protein>
<evidence type="ECO:0000256" key="6">
    <source>
        <dbReference type="ARBA" id="ARBA00022829"/>
    </source>
</evidence>
<gene>
    <name evidence="11" type="primary">xerD</name>
    <name evidence="14" type="ORF">MZV50_21075</name>
</gene>
<evidence type="ECO:0000259" key="12">
    <source>
        <dbReference type="PROSITE" id="PS51898"/>
    </source>
</evidence>
<organism evidence="14 15">
    <name type="scientific">Caulobacter segnis</name>
    <dbReference type="NCBI Taxonomy" id="88688"/>
    <lineage>
        <taxon>Bacteria</taxon>
        <taxon>Pseudomonadati</taxon>
        <taxon>Pseudomonadota</taxon>
        <taxon>Alphaproteobacteria</taxon>
        <taxon>Caulobacterales</taxon>
        <taxon>Caulobacteraceae</taxon>
        <taxon>Caulobacter</taxon>
    </lineage>
</organism>
<keyword evidence="8 11" id="KW-0238">DNA-binding</keyword>
<evidence type="ECO:0000256" key="2">
    <source>
        <dbReference type="ARBA" id="ARBA00010450"/>
    </source>
</evidence>
<comment type="function">
    <text evidence="11">Site-specific tyrosine recombinase, which acts by catalyzing the cutting and rejoining of the recombining DNA molecules. The XerC-XerD complex is essential to convert dimers of the bacterial chromosome into monomers to permit their segregation at cell division. It also contributes to the segregational stability of plasmids.</text>
</comment>
<dbReference type="InterPro" id="IPR002104">
    <property type="entry name" value="Integrase_catalytic"/>
</dbReference>
<evidence type="ECO:0000256" key="7">
    <source>
        <dbReference type="ARBA" id="ARBA00022908"/>
    </source>
</evidence>
<dbReference type="InterPro" id="IPR023009">
    <property type="entry name" value="Tyrosine_recombinase_XerC/XerD"/>
</dbReference>
<dbReference type="InterPro" id="IPR050090">
    <property type="entry name" value="Tyrosine_recombinase_XerCD"/>
</dbReference>
<comment type="subcellular location">
    <subcellularLocation>
        <location evidence="1 11">Cytoplasm</location>
    </subcellularLocation>
</comment>
<dbReference type="InterPro" id="IPR044068">
    <property type="entry name" value="CB"/>
</dbReference>
<dbReference type="PANTHER" id="PTHR30349:SF90">
    <property type="entry name" value="TYROSINE RECOMBINASE XERD"/>
    <property type="match status" value="1"/>
</dbReference>
<evidence type="ECO:0000256" key="9">
    <source>
        <dbReference type="ARBA" id="ARBA00023172"/>
    </source>
</evidence>
<dbReference type="InterPro" id="IPR004107">
    <property type="entry name" value="Integrase_SAM-like_N"/>
</dbReference>
<dbReference type="SUPFAM" id="SSF56349">
    <property type="entry name" value="DNA breaking-rejoining enzymes"/>
    <property type="match status" value="1"/>
</dbReference>
<feature type="active site" evidence="11">
    <location>
        <position position="259"/>
    </location>
</feature>
<dbReference type="Gene3D" id="1.10.150.130">
    <property type="match status" value="1"/>
</dbReference>
<keyword evidence="7 11" id="KW-0229">DNA integration</keyword>
<evidence type="ECO:0000256" key="10">
    <source>
        <dbReference type="ARBA" id="ARBA00023306"/>
    </source>
</evidence>
<feature type="active site" evidence="11">
    <location>
        <position position="256"/>
    </location>
</feature>
<dbReference type="Pfam" id="PF02899">
    <property type="entry name" value="Phage_int_SAM_1"/>
    <property type="match status" value="1"/>
</dbReference>
<dbReference type="Proteomes" id="UP001057520">
    <property type="component" value="Chromosome"/>
</dbReference>
<name>A0ABY4ZQY3_9CAUL</name>
<dbReference type="NCBIfam" id="NF001399">
    <property type="entry name" value="PRK00283.1"/>
    <property type="match status" value="1"/>
</dbReference>
<evidence type="ECO:0000256" key="11">
    <source>
        <dbReference type="HAMAP-Rule" id="MF_01807"/>
    </source>
</evidence>
<feature type="domain" description="Core-binding (CB)" evidence="13">
    <location>
        <begin position="3"/>
        <end position="88"/>
    </location>
</feature>
<dbReference type="PROSITE" id="PS51898">
    <property type="entry name" value="TYR_RECOMBINASE"/>
    <property type="match status" value="1"/>
</dbReference>
<dbReference type="PROSITE" id="PS51900">
    <property type="entry name" value="CB"/>
    <property type="match status" value="1"/>
</dbReference>
<feature type="active site" evidence="11">
    <location>
        <position position="150"/>
    </location>
</feature>
<feature type="active site" description="O-(3'-phospho-DNA)-tyrosine intermediate" evidence="11">
    <location>
        <position position="291"/>
    </location>
</feature>
<proteinExistence type="inferred from homology"/>
<dbReference type="InterPro" id="IPR010998">
    <property type="entry name" value="Integrase_recombinase_N"/>
</dbReference>
<dbReference type="CDD" id="cd00798">
    <property type="entry name" value="INT_XerDC_C"/>
    <property type="match status" value="1"/>
</dbReference>
<evidence type="ECO:0000256" key="4">
    <source>
        <dbReference type="ARBA" id="ARBA00022490"/>
    </source>
</evidence>
<dbReference type="PANTHER" id="PTHR30349">
    <property type="entry name" value="PHAGE INTEGRASE-RELATED"/>
    <property type="match status" value="1"/>
</dbReference>
<dbReference type="Gene3D" id="1.10.443.10">
    <property type="entry name" value="Intergrase catalytic core"/>
    <property type="match status" value="1"/>
</dbReference>
<evidence type="ECO:0000256" key="1">
    <source>
        <dbReference type="ARBA" id="ARBA00004496"/>
    </source>
</evidence>
<keyword evidence="10 11" id="KW-0131">Cell cycle</keyword>
<keyword evidence="9 11" id="KW-0233">DNA recombination</keyword>
<dbReference type="Pfam" id="PF00589">
    <property type="entry name" value="Phage_integrase"/>
    <property type="match status" value="1"/>
</dbReference>